<dbReference type="SMART" id="SM01214">
    <property type="entry name" value="Fmp27_GFWDK"/>
    <property type="match status" value="1"/>
</dbReference>
<dbReference type="PANTHER" id="PTHR15678">
    <property type="entry name" value="ANTIGEN MLAA-22-RELATED"/>
    <property type="match status" value="1"/>
</dbReference>
<keyword evidence="3" id="KW-1133">Transmembrane helix</keyword>
<feature type="coiled-coil region" evidence="1">
    <location>
        <begin position="1810"/>
        <end position="1866"/>
    </location>
</feature>
<evidence type="ECO:0000259" key="4">
    <source>
        <dbReference type="SMART" id="SM01214"/>
    </source>
</evidence>
<dbReference type="RefSeq" id="XP_716548.2">
    <property type="nucleotide sequence ID" value="XM_711455.2"/>
</dbReference>
<dbReference type="STRING" id="237561.A0A1D8PMC0"/>
<feature type="compositionally biased region" description="Basic and acidic residues" evidence="2">
    <location>
        <begin position="2669"/>
        <end position="2683"/>
    </location>
</feature>
<dbReference type="PANTHER" id="PTHR15678:SF6">
    <property type="entry name" value="BRIDGE-LIKE LIPID TRANSFER PROTEIN FAMILY MEMBER 2"/>
    <property type="match status" value="1"/>
</dbReference>
<evidence type="ECO:0000256" key="2">
    <source>
        <dbReference type="SAM" id="MobiDB-lite"/>
    </source>
</evidence>
<dbReference type="Proteomes" id="UP000000559">
    <property type="component" value="Chromosome 4"/>
</dbReference>
<dbReference type="SMR" id="A0A1D8PMC0"/>
<dbReference type="KEGG" id="cal:CAALFM_C405590WA"/>
<keyword evidence="1" id="KW-0175">Coiled coil</keyword>
<feature type="compositionally biased region" description="Basic residues" evidence="2">
    <location>
        <begin position="2684"/>
        <end position="2694"/>
    </location>
</feature>
<organism evidence="8 9">
    <name type="scientific">Candida albicans (strain SC5314 / ATCC MYA-2876)</name>
    <name type="common">Yeast</name>
    <dbReference type="NCBI Taxonomy" id="237561"/>
    <lineage>
        <taxon>Eukaryota</taxon>
        <taxon>Fungi</taxon>
        <taxon>Dikarya</taxon>
        <taxon>Ascomycota</taxon>
        <taxon>Saccharomycotina</taxon>
        <taxon>Pichiomycetes</taxon>
        <taxon>Debaryomycetaceae</taxon>
        <taxon>Candida/Lodderomyces clade</taxon>
        <taxon>Candida</taxon>
    </lineage>
</organism>
<dbReference type="eggNOG" id="KOG1910">
    <property type="taxonomic scope" value="Eukaryota"/>
</dbReference>
<evidence type="ECO:0000256" key="1">
    <source>
        <dbReference type="SAM" id="Coils"/>
    </source>
</evidence>
<feature type="compositionally biased region" description="Low complexity" evidence="2">
    <location>
        <begin position="2489"/>
        <end position="2514"/>
    </location>
</feature>
<dbReference type="GeneID" id="3641776"/>
<evidence type="ECO:0000313" key="9">
    <source>
        <dbReference type="Proteomes" id="UP000000559"/>
    </source>
</evidence>
<dbReference type="VEuPathDB" id="FungiDB:C4_05590W_A"/>
<gene>
    <name evidence="8" type="ordered locus">CAALFM_C405590WA</name>
    <name evidence="7" type="ordered locus">orf19.8825</name>
</gene>
<dbReference type="SMART" id="SM01216">
    <property type="entry name" value="Fmp27_WPPW"/>
    <property type="match status" value="1"/>
</dbReference>
<keyword evidence="3" id="KW-0472">Membrane</keyword>
<dbReference type="InterPro" id="IPR045167">
    <property type="entry name" value="Hobbit"/>
</dbReference>
<feature type="region of interest" description="Disordered" evidence="2">
    <location>
        <begin position="1037"/>
        <end position="1074"/>
    </location>
</feature>
<dbReference type="InParanoid" id="A0A1D8PMC0"/>
<dbReference type="EMBL" id="CP017626">
    <property type="protein sequence ID" value="AOW29291.1"/>
    <property type="molecule type" value="Genomic_DNA"/>
</dbReference>
<feature type="compositionally biased region" description="Acidic residues" evidence="2">
    <location>
        <begin position="2722"/>
        <end position="2735"/>
    </location>
</feature>
<dbReference type="InterPro" id="IPR019415">
    <property type="entry name" value="FMP27_SW_RBG"/>
</dbReference>
<feature type="region of interest" description="Disordered" evidence="2">
    <location>
        <begin position="1881"/>
        <end position="1900"/>
    </location>
</feature>
<feature type="domain" description="FMP27 WPPW motif-containing RBG unit" evidence="6">
    <location>
        <begin position="1635"/>
        <end position="2132"/>
    </location>
</feature>
<evidence type="ECO:0000259" key="6">
    <source>
        <dbReference type="SMART" id="SM01216"/>
    </source>
</evidence>
<feature type="compositionally biased region" description="Polar residues" evidence="2">
    <location>
        <begin position="1065"/>
        <end position="1074"/>
    </location>
</feature>
<keyword evidence="9" id="KW-1185">Reference proteome</keyword>
<feature type="compositionally biased region" description="Polar residues" evidence="2">
    <location>
        <begin position="2705"/>
        <end position="2716"/>
    </location>
</feature>
<feature type="compositionally biased region" description="Polar residues" evidence="2">
    <location>
        <begin position="2452"/>
        <end position="2476"/>
    </location>
</feature>
<dbReference type="SMART" id="SM01215">
    <property type="entry name" value="Fmp27_SW"/>
    <property type="match status" value="1"/>
</dbReference>
<evidence type="ECO:0008006" key="10">
    <source>
        <dbReference type="Google" id="ProtNLM"/>
    </source>
</evidence>
<evidence type="ECO:0000313" key="8">
    <source>
        <dbReference type="EMBL" id="AOW29291.1"/>
    </source>
</evidence>
<reference evidence="8 9" key="1">
    <citation type="journal article" date="2004" name="Proc. Natl. Acad. Sci. U.S.A.">
        <title>The diploid genome sequence of Candida albicans.</title>
        <authorList>
            <person name="Jones T."/>
            <person name="Federspiel N.A."/>
            <person name="Chibana H."/>
            <person name="Dungan J."/>
            <person name="Kalman S."/>
            <person name="Magee B.B."/>
            <person name="Newport G."/>
            <person name="Thorstenson Y.R."/>
            <person name="Agabian N."/>
            <person name="Magee P.T."/>
            <person name="Davis R.W."/>
            <person name="Scherer S."/>
        </authorList>
    </citation>
    <scope>NUCLEOTIDE SEQUENCE [LARGE SCALE GENOMIC DNA]</scope>
    <source>
        <strain evidence="9">SC5314 / ATCC MYA-2876</strain>
    </source>
</reference>
<dbReference type="InterPro" id="IPR019449">
    <property type="entry name" value="FMP27_WPPW_RBG"/>
</dbReference>
<feature type="transmembrane region" description="Helical" evidence="3">
    <location>
        <begin position="5"/>
        <end position="25"/>
    </location>
</feature>
<reference evidence="8 9" key="2">
    <citation type="journal article" date="2007" name="Genome Biol.">
        <title>Assembly of the Candida albicans genome into sixteen supercontigs aligned on the eight chromosomes.</title>
        <authorList>
            <person name="van het Hoog M."/>
            <person name="Rast T.J."/>
            <person name="Martchenko M."/>
            <person name="Grindle S."/>
            <person name="Dignard D."/>
            <person name="Hogues H."/>
            <person name="Cuomo C."/>
            <person name="Berriman M."/>
            <person name="Scherer S."/>
            <person name="Magee B.B."/>
            <person name="Whiteway M."/>
            <person name="Chibana H."/>
            <person name="Nantel A."/>
            <person name="Magee P.T."/>
        </authorList>
    </citation>
    <scope>GENOME REANNOTATION</scope>
    <source>
        <strain evidence="9">SC5314 / ATCC MYA-2876</strain>
    </source>
</reference>
<dbReference type="InterPro" id="IPR019441">
    <property type="entry name" value="FMP27/BLTP2/Hobbit_GFWDK_RBG"/>
</dbReference>
<feature type="region of interest" description="Disordered" evidence="2">
    <location>
        <begin position="2669"/>
        <end position="2735"/>
    </location>
</feature>
<proteinExistence type="predicted"/>
<dbReference type="CGD" id="CAL0000181003">
    <property type="gene designation" value="orf19.8825"/>
</dbReference>
<feature type="domain" description="FMP27 SW motif-containing RBG unit" evidence="5">
    <location>
        <begin position="1122"/>
        <end position="1221"/>
    </location>
</feature>
<feature type="region of interest" description="Disordered" evidence="2">
    <location>
        <begin position="2452"/>
        <end position="2514"/>
    </location>
</feature>
<feature type="compositionally biased region" description="Basic residues" evidence="2">
    <location>
        <begin position="2477"/>
        <end position="2488"/>
    </location>
</feature>
<evidence type="ECO:0000259" key="5">
    <source>
        <dbReference type="SMART" id="SM01215"/>
    </source>
</evidence>
<reference evidence="8 9" key="3">
    <citation type="journal article" date="2013" name="Genome Biol.">
        <title>Assembly of a phased diploid Candida albicans genome facilitates allele-specific measurements and provides a simple model for repeat and indel structure.</title>
        <authorList>
            <person name="Muzzey D."/>
            <person name="Schwartz K."/>
            <person name="Weissman J.S."/>
            <person name="Sherlock G."/>
        </authorList>
    </citation>
    <scope>NUCLEOTIDE SEQUENCE [LARGE SCALE GENOMIC DNA]</scope>
    <source>
        <strain evidence="9">SC5314 / ATCC MYA-2876</strain>
    </source>
</reference>
<feature type="domain" description="FMP27/BLTP2/Hobbit GFWDK motif-containing RBG unit" evidence="4">
    <location>
        <begin position="1239"/>
        <end position="1392"/>
    </location>
</feature>
<dbReference type="OrthoDB" id="1562405at2759"/>
<evidence type="ECO:0000256" key="3">
    <source>
        <dbReference type="SAM" id="Phobius"/>
    </source>
</evidence>
<accession>A0A1D8PMC0</accession>
<dbReference type="FunCoup" id="A0A1D8PMC0">
    <property type="interactions" value="245"/>
</dbReference>
<keyword evidence="3" id="KW-0812">Transmembrane</keyword>
<dbReference type="Pfam" id="PF10344">
    <property type="entry name" value="Hobbit"/>
    <property type="match status" value="1"/>
</dbReference>
<sequence length="2735" mass="314607">MFNIYWILTISITIYLIVLFLINLIPNVSIKYVGFFSLRGITINTRKSTIYISKISLRFNLFESNKDSGFKLVNLEIVDVQVTIKETAGPGSSASKLKIKNAIENISLSEKLHFKVPNSLYEYLLKTRVANRINIHVFRCAITHQKILQDHSIFLDYTRFNVNVDKDNSTRVTVILFNGLIQDKIDRSNKINLFRNIEFYVNCQTVTSCGTTRSNAVSIYLSDFKTSLSIGRLNVPLDLFVKSQSKKDAGNVEDDLTNTKVIDVAKYKNFIKEFMSVYSTTEIRLEDLTLSHKSMRTNLSNFVLTLEKLEKDNGVTNLKFMWYLTSFKFYHIDTKCFELPSATFFYELCPIQFLTVAQSLLRHEKNPSETINFDFNLTMSNPVFDIYYDQQDIVLDILRDKMMKRRMNTMRKATGVQKKEEFFTKMSIASKMLKAVFSKLVVVDTKLNLHLPEFGKTEVGKFNRLSKSNSIITVALSELILKVFTRNINKGSNKFTLNTLFKMKNVKCEGQGNKFHFTKVNLLATYNMLQQNVSIKLSSKSLELLSANDLIFHIVRSFKNRQRIYFNKKFEEWKKMDVNNVCPWSEQMDNKSGAPVADTPANPEFIKLFEVLPSFISSVKIDISSIVMDMVCKEGLPSHKLYDEKLGKEIDLKDFRRGISFKVFDFSVTYKLARKHFETSVALLKAFTLSEYASEYIEDFDKVTEVQVSESEISDLSSINSAESIPLNDASPLELDESNTKKIKTVLTVRDILVSNAGKSDEKDPDRLTLSIPEVDGRVDMFLVWCCFYAKTMLERFKPTVESSCTKNQIKIIRGPRKKLKLDVHLDSVALVIRLPRKVDVMIEIDRARLKNALVLKSADIVNCRLYVVDPSTKFWARLLIIKEPKFSIDFTKSIHDAYFGISTRSIRISVPNRFLFYTVIDNFITFFKAIKQLSQNFRYFNWGIDEFETIYPSQKNAIVFPHVNIKTAVLGMELRADPFENKLALIFELGKIEQKERIRKWKAFEKKSQEILDGAESNIEDQIELSNIAAPISSPAPIASKTTTSTMTPNVAGDSITRPDSPPRSGSSECSFTSGAGLIKNKLLNRKKPTKTSVNGVAPVNEIEPADAKYTIEEAEERIAEAKERLFENFSKSWCRKYRVFEETKCRKWKERGENIWGSHDINEVMKEKYDIVEYDHGKPLTGAIFRDVDLTLDKFKLGDVDKFLYDYAKHQPKLTYSILCPMYVELKARKFYMILKDYPLPVASFPRSNTPSSPTIHIKTNLVIHEKLFSRKEELRYIYVPFSPAVPDDGRTDNFYSVNIPRTLTPVKVAADFNCDLNTDRSCTISWCKSYQPAFSAMAMAFENFTKPAIDDSPIGWWDKIPLIVHGRYQFNIANELCLHMKSGRNPHELIGKNAGFVFCWKNNVKLVIDGTINSKDLVVLESDDFIFAIPNYSIEEKNVWSLFYDDFDDPVPDIELESKKFNKYVIKLSSSERVRWVLGMLFERNKYPTQKFSDEELRVSTFKPHYEVMITNPANEFHPDSYEGYRSDYVHMSLSVISRAKTGETANTAYFTPLSFHHFFYWWDTLLHYSPPPIKRGKLFEMDQVKKPKIKFGTHMFTMKYQLIFNPVTISHLYRHSTSDVPKKNSRVAFTGLKGRFDVCEIDLHQRREYVTHENKKLNRKTKIRHLKMNQAEVNIENADARVIYALFNDTSVTGKLMTYLNADSSDSSTDGSQSSDYRGSSYSRWLENVEISDGDFSWYDPKDFIELEVREPLSPYPKTKILPFFATPKFSYYREFTLQKDGPFPFGSEKIHDCIMNLDKPAIVQSRILLDRLQNLEDELAHNEEMLRRFKIQNGPEFQHDIRMTEQEISTLKEKVEVVRAAYNGFSDDEFGGLPSSSANNVADDDDGSSSLSRSSTGLSAYSSHVTQDQMSQAAAFVSIAEFHNRFILHNLTLKWDDNISKYFISYMKRIAERKSHIYYMTKYAVDLVEKVMQENAKEGEPTLQPREKVFQKSFKQADNIVDSFEDDLDEVKDSEREEPEYKYLVKLIHPQIQMISRKAPDSCVLISSKDLELRIVDINMKDRVNILSENNEMTARIERRTGVLFREEQLFVLQRDEVVSNAKSKFAKNGYMSDKYNWPPWFECEVCYDGSWAHEYLVSEKNTIAIIQKSPNQLFISSEKLEQGNELVVYLSKYVINATSAQYSSIYYVITGLLLSNDDKESNYNGRLQRLMDLADASDFEGLDVRVHNLQQGIRDYRELLFSFDQKGADLNEEQKKYLHVLELEMERSKLELILIMNALQTRIKATSQLTSKCLQILADQVIWHMLDDDREPFIDFALASTRFIKHEAGDGSTVNILEIGMVQGFNLQEGAKYPQLLGPDINEEKKKLDSCHNEKPIISMSWTVLNAVGGIPIIKNAKLETQRLQLELEYATAKKLESYLFPKEANTEDTDEQDGDEFDDIYVNNQQNSMSDSTSDIEVSSNDSVLSSKNPLKRLMSKRSNRSPKSSSDSATSSPQQSLSLNSGVRSSNSSALSSDEISFGSGIKLNRPQLHLPLQKKREQQHEENDDEMEVIIARSLKFKSLIDIEIANFQMIISFSAPSTLHLLDVHRLVINIPTLRYVNKIWSAKELTDRLKKDVIKVILQHSGKILGNKFKAKKKTKTSEPLKQISNYSKYMTLDDLQQHGRERDSSTVDHEVHRKPRTSHKSGSRMSSIGRVLSRQSVNNNNSTFEKYLDDVDGSDEGAGIEEK</sequence>
<evidence type="ECO:0000313" key="7">
    <source>
        <dbReference type="CGD" id="CAL0000181003"/>
    </source>
</evidence>
<protein>
    <recommendedName>
        <fullName evidence="10">Fmp27p</fullName>
    </recommendedName>
</protein>
<name>A0A1D8PMC0_CANAL</name>